<reference evidence="2" key="1">
    <citation type="submission" date="2016-06" db="EMBL/GenBank/DDBJ databases">
        <title>Complete genome sequence of Actinoalloteichus fjordicus DSM 46855 (=ADI127-17), type strain of the new species Actinoalloteichus fjordicus.</title>
        <authorList>
            <person name="Ruckert C."/>
            <person name="Nouioui I."/>
            <person name="Willmese J."/>
            <person name="van Wezel G."/>
            <person name="Klenk H.-P."/>
            <person name="Kalinowski J."/>
            <person name="Zotchev S.B."/>
        </authorList>
    </citation>
    <scope>NUCLEOTIDE SEQUENCE [LARGE SCALE GENOMIC DNA]</scope>
    <source>
        <strain evidence="2">ADI127-7</strain>
    </source>
</reference>
<gene>
    <name evidence="1" type="ORF">UA74_04870</name>
</gene>
<keyword evidence="2" id="KW-1185">Reference proteome</keyword>
<dbReference type="EMBL" id="CP016076">
    <property type="protein sequence ID" value="APU13053.1"/>
    <property type="molecule type" value="Genomic_DNA"/>
</dbReference>
<sequence>MSTLRADGLLPERPRLVPGFDPLRRDDQCLQFGTDTRRAVLVDGVAPTLAARVERLDGEFTTEELLRECIASGGHPTAFLALLGQLAAAGVLDDATRHRPDSRRLSTEDAAWRRDGGELERGGLRRQDSAVAVVGSGRLALAVTALFAVSGVGWVRPQPSGQVTPEDIGLPLTEDTVGRDRAETARTMVERLAAGTRTTALTARRRPDLVLLTDSLVPDPAVVAELVVERTPHLLVTVAEGGMVGPLVVPGRSSCLECADRHRCVADPQWPVLATQLAGRTQRTDAAGTSAVAALAVAQSLLFLHGRTAAAPPSVWNAAVEIDPFSARLRRHPRPPHPDCPCGARGFTDRCPGVRIDRFPNQPPRRAAFTPEIARE</sequence>
<proteinExistence type="predicted"/>
<evidence type="ECO:0000313" key="1">
    <source>
        <dbReference type="EMBL" id="APU13053.1"/>
    </source>
</evidence>
<evidence type="ECO:0000313" key="2">
    <source>
        <dbReference type="Proteomes" id="UP000185511"/>
    </source>
</evidence>
<dbReference type="InterPro" id="IPR035985">
    <property type="entry name" value="Ubiquitin-activating_enz"/>
</dbReference>
<dbReference type="GO" id="GO:0008641">
    <property type="term" value="F:ubiquitin-like modifier activating enzyme activity"/>
    <property type="evidence" value="ECO:0007669"/>
    <property type="project" value="InterPro"/>
</dbReference>
<dbReference type="KEGG" id="acad:UA74_04870"/>
<dbReference type="Proteomes" id="UP000185511">
    <property type="component" value="Chromosome"/>
</dbReference>
<dbReference type="SUPFAM" id="SSF69572">
    <property type="entry name" value="Activating enzymes of the ubiquitin-like proteins"/>
    <property type="match status" value="1"/>
</dbReference>
<organism evidence="1 2">
    <name type="scientific">Actinoalloteichus fjordicus</name>
    <dbReference type="NCBI Taxonomy" id="1612552"/>
    <lineage>
        <taxon>Bacteria</taxon>
        <taxon>Bacillati</taxon>
        <taxon>Actinomycetota</taxon>
        <taxon>Actinomycetes</taxon>
        <taxon>Pseudonocardiales</taxon>
        <taxon>Pseudonocardiaceae</taxon>
        <taxon>Actinoalloteichus</taxon>
    </lineage>
</organism>
<accession>A0AAC9L7Z2</accession>
<protein>
    <submittedName>
        <fullName evidence="1">Uncharacterized protein</fullName>
    </submittedName>
</protein>
<name>A0AAC9L7Z2_9PSEU</name>
<dbReference type="Gene3D" id="3.40.50.720">
    <property type="entry name" value="NAD(P)-binding Rossmann-like Domain"/>
    <property type="match status" value="1"/>
</dbReference>
<dbReference type="AlphaFoldDB" id="A0AAC9L7Z2"/>
<dbReference type="RefSeq" id="WP_075739250.1">
    <property type="nucleotide sequence ID" value="NZ_CP016076.1"/>
</dbReference>